<keyword evidence="2" id="KW-1185">Reference proteome</keyword>
<organism evidence="1 2">
    <name type="scientific">Purpureocillium lilacinum</name>
    <name type="common">Paecilomyces lilacinus</name>
    <dbReference type="NCBI Taxonomy" id="33203"/>
    <lineage>
        <taxon>Eukaryota</taxon>
        <taxon>Fungi</taxon>
        <taxon>Dikarya</taxon>
        <taxon>Ascomycota</taxon>
        <taxon>Pezizomycotina</taxon>
        <taxon>Sordariomycetes</taxon>
        <taxon>Hypocreomycetidae</taxon>
        <taxon>Hypocreales</taxon>
        <taxon>Ophiocordycipitaceae</taxon>
        <taxon>Purpureocillium</taxon>
    </lineage>
</organism>
<accession>A0ACC4DNI2</accession>
<evidence type="ECO:0000313" key="1">
    <source>
        <dbReference type="EMBL" id="KAL3957945.1"/>
    </source>
</evidence>
<evidence type="ECO:0000313" key="2">
    <source>
        <dbReference type="Proteomes" id="UP001638806"/>
    </source>
</evidence>
<comment type="caution">
    <text evidence="1">The sequence shown here is derived from an EMBL/GenBank/DDBJ whole genome shotgun (WGS) entry which is preliminary data.</text>
</comment>
<name>A0ACC4DNI2_PURLI</name>
<dbReference type="EMBL" id="JBGNUJ010000007">
    <property type="protein sequence ID" value="KAL3957945.1"/>
    <property type="molecule type" value="Genomic_DNA"/>
</dbReference>
<proteinExistence type="predicted"/>
<dbReference type="Proteomes" id="UP001638806">
    <property type="component" value="Unassembled WGS sequence"/>
</dbReference>
<protein>
    <submittedName>
        <fullName evidence="1">Uncharacterized protein</fullName>
    </submittedName>
</protein>
<gene>
    <name evidence="1" type="ORF">ACCO45_008523</name>
</gene>
<sequence>MTRIRYRPDWIVGRVWTRPHGQQRSASSSARPPARGSGSAGSSSSTSATAQPKDGNGVRTAEAREAALRAARMRRASEREDRDKEDAHRRQEHDDYQKRYNTAARKWVSSIIALPILPGDELLPL</sequence>
<reference evidence="1" key="1">
    <citation type="submission" date="2024-12" db="EMBL/GenBank/DDBJ databases">
        <title>Comparative genomics and development of molecular markers within Purpureocillium lilacinum and among Purpureocillium species.</title>
        <authorList>
            <person name="Yeh Z.-Y."/>
            <person name="Ni N.-T."/>
            <person name="Lo P.-H."/>
            <person name="Mushyakhwo K."/>
            <person name="Lin C.-F."/>
            <person name="Nai Y.-S."/>
        </authorList>
    </citation>
    <scope>NUCLEOTIDE SEQUENCE</scope>
    <source>
        <strain evidence="1">NCHU-NPUST-175</strain>
    </source>
</reference>